<name>A0ABM0YQC3_CAMSA</name>
<dbReference type="Gene3D" id="3.10.450.10">
    <property type="match status" value="1"/>
</dbReference>
<dbReference type="InterPro" id="IPR046350">
    <property type="entry name" value="Cystatin_sf"/>
</dbReference>
<dbReference type="PANTHER" id="PTHR31228">
    <property type="entry name" value="CYSTATIN/MONELLIN SUPERFAMILY PROTEIN"/>
    <property type="match status" value="1"/>
</dbReference>
<keyword evidence="1" id="KW-0646">Protease inhibitor</keyword>
<dbReference type="RefSeq" id="XP_010504361.1">
    <property type="nucleotide sequence ID" value="XM_010506059.2"/>
</dbReference>
<evidence type="ECO:0000256" key="1">
    <source>
        <dbReference type="ARBA" id="ARBA00022690"/>
    </source>
</evidence>
<dbReference type="NCBIfam" id="TIGR01638">
    <property type="entry name" value="Atha_cystat_rel"/>
    <property type="match status" value="1"/>
</dbReference>
<gene>
    <name evidence="6" type="primary">LOC104781393</name>
</gene>
<dbReference type="InterPro" id="IPR006525">
    <property type="entry name" value="Cystatin-related_pln"/>
</dbReference>
<protein>
    <submittedName>
        <fullName evidence="6">Uncharacterized protein LOC104781393</fullName>
    </submittedName>
</protein>
<proteinExistence type="predicted"/>
<feature type="region of interest" description="Disordered" evidence="3">
    <location>
        <begin position="1"/>
        <end position="32"/>
    </location>
</feature>
<evidence type="ECO:0000256" key="3">
    <source>
        <dbReference type="SAM" id="MobiDB-lite"/>
    </source>
</evidence>
<reference evidence="6" key="2">
    <citation type="submission" date="2025-08" db="UniProtKB">
        <authorList>
            <consortium name="RefSeq"/>
        </authorList>
    </citation>
    <scope>IDENTIFICATION</scope>
    <source>
        <tissue evidence="6">Leaf</tissue>
    </source>
</reference>
<accession>A0ABM0YQC3</accession>
<dbReference type="InterPro" id="IPR000010">
    <property type="entry name" value="Cystatin_dom"/>
</dbReference>
<evidence type="ECO:0000256" key="2">
    <source>
        <dbReference type="ARBA" id="ARBA00022704"/>
    </source>
</evidence>
<dbReference type="PANTHER" id="PTHR31228:SF25">
    <property type="entry name" value="CYSTATIN-LIKE PROTEIN-RELATED"/>
    <property type="match status" value="1"/>
</dbReference>
<evidence type="ECO:0000313" key="5">
    <source>
        <dbReference type="Proteomes" id="UP000694864"/>
    </source>
</evidence>
<sequence>MACDAGSFQIRDSTEFDSPLPNEPMVEKDAETEVKAEPPPGFFFAGERLLPLGSSKDPEYRRQCDIFYDQFQKSEGFDVDWDNLDYKFFAFNFAWEQHYHPPQRKEELLKLLTQTAIDVYNNESGSKIEFVEHVSANTAPCRGIMYYITFSAKDVSSPDSVPKRYQAKVELCGDEISVAMVRLRPTQD</sequence>
<feature type="domain" description="Cystatin" evidence="4">
    <location>
        <begin position="106"/>
        <end position="156"/>
    </location>
</feature>
<organism evidence="5 6">
    <name type="scientific">Camelina sativa</name>
    <name type="common">False flax</name>
    <name type="synonym">Myagrum sativum</name>
    <dbReference type="NCBI Taxonomy" id="90675"/>
    <lineage>
        <taxon>Eukaryota</taxon>
        <taxon>Viridiplantae</taxon>
        <taxon>Streptophyta</taxon>
        <taxon>Embryophyta</taxon>
        <taxon>Tracheophyta</taxon>
        <taxon>Spermatophyta</taxon>
        <taxon>Magnoliopsida</taxon>
        <taxon>eudicotyledons</taxon>
        <taxon>Gunneridae</taxon>
        <taxon>Pentapetalae</taxon>
        <taxon>rosids</taxon>
        <taxon>malvids</taxon>
        <taxon>Brassicales</taxon>
        <taxon>Brassicaceae</taxon>
        <taxon>Camelineae</taxon>
        <taxon>Camelina</taxon>
    </lineage>
</organism>
<evidence type="ECO:0000313" key="6">
    <source>
        <dbReference type="RefSeq" id="XP_010504361.1"/>
    </source>
</evidence>
<keyword evidence="5" id="KW-1185">Reference proteome</keyword>
<dbReference type="Pfam" id="PF00031">
    <property type="entry name" value="Cystatin"/>
    <property type="match status" value="1"/>
</dbReference>
<dbReference type="GeneID" id="104781393"/>
<dbReference type="Proteomes" id="UP000694864">
    <property type="component" value="Chromosome 4"/>
</dbReference>
<evidence type="ECO:0000259" key="4">
    <source>
        <dbReference type="Pfam" id="PF00031"/>
    </source>
</evidence>
<reference evidence="5" key="1">
    <citation type="journal article" date="2014" name="Nat. Commun.">
        <title>The emerging biofuel crop Camelina sativa retains a highly undifferentiated hexaploid genome structure.</title>
        <authorList>
            <person name="Kagale S."/>
            <person name="Koh C."/>
            <person name="Nixon J."/>
            <person name="Bollina V."/>
            <person name="Clarke W.E."/>
            <person name="Tuteja R."/>
            <person name="Spillane C."/>
            <person name="Robinson S.J."/>
            <person name="Links M.G."/>
            <person name="Clarke C."/>
            <person name="Higgins E.E."/>
            <person name="Huebert T."/>
            <person name="Sharpe A.G."/>
            <person name="Parkin I.A."/>
        </authorList>
    </citation>
    <scope>NUCLEOTIDE SEQUENCE [LARGE SCALE GENOMIC DNA]</scope>
    <source>
        <strain evidence="5">cv. DH55</strain>
    </source>
</reference>
<dbReference type="SUPFAM" id="SSF54403">
    <property type="entry name" value="Cystatin/monellin"/>
    <property type="match status" value="1"/>
</dbReference>
<keyword evidence="2" id="KW-0789">Thiol protease inhibitor</keyword>